<dbReference type="SUPFAM" id="SSF88697">
    <property type="entry name" value="PUA domain-like"/>
    <property type="match status" value="1"/>
</dbReference>
<dbReference type="STRING" id="460384.SAMN05216313_11752"/>
<evidence type="ECO:0000313" key="3">
    <source>
        <dbReference type="Proteomes" id="UP000198508"/>
    </source>
</evidence>
<evidence type="ECO:0000259" key="1">
    <source>
        <dbReference type="SMART" id="SM00382"/>
    </source>
</evidence>
<keyword evidence="3" id="KW-1185">Reference proteome</keyword>
<dbReference type="GO" id="GO:0016887">
    <property type="term" value="F:ATP hydrolysis activity"/>
    <property type="evidence" value="ECO:0007669"/>
    <property type="project" value="InterPro"/>
</dbReference>
<dbReference type="PANTHER" id="PTHR37291">
    <property type="entry name" value="5-METHYLCYTOSINE-SPECIFIC RESTRICTION ENZYME B"/>
    <property type="match status" value="1"/>
</dbReference>
<dbReference type="SUPFAM" id="SSF52540">
    <property type="entry name" value="P-loop containing nucleoside triphosphate hydrolases"/>
    <property type="match status" value="1"/>
</dbReference>
<evidence type="ECO:0000313" key="2">
    <source>
        <dbReference type="EMBL" id="SET86405.1"/>
    </source>
</evidence>
<dbReference type="InterPro" id="IPR003593">
    <property type="entry name" value="AAA+_ATPase"/>
</dbReference>
<feature type="domain" description="AAA+ ATPase" evidence="1">
    <location>
        <begin position="365"/>
        <end position="524"/>
    </location>
</feature>
<dbReference type="InterPro" id="IPR052934">
    <property type="entry name" value="Methyl-DNA_Rec/Restrict_Enz"/>
</dbReference>
<dbReference type="GO" id="GO:0005524">
    <property type="term" value="F:ATP binding"/>
    <property type="evidence" value="ECO:0007669"/>
    <property type="project" value="InterPro"/>
</dbReference>
<name>A0A1I0HQV9_9FIRM</name>
<dbReference type="Pfam" id="PF07728">
    <property type="entry name" value="AAA_5"/>
    <property type="match status" value="1"/>
</dbReference>
<dbReference type="AlphaFoldDB" id="A0A1I0HQV9"/>
<protein>
    <submittedName>
        <fullName evidence="2">EVE domain-containing protein</fullName>
    </submittedName>
</protein>
<gene>
    <name evidence="2" type="ORF">SAMN05216313_11752</name>
</gene>
<dbReference type="Proteomes" id="UP000198508">
    <property type="component" value="Unassembled WGS sequence"/>
</dbReference>
<dbReference type="RefSeq" id="WP_092365796.1">
    <property type="nucleotide sequence ID" value="NZ_DAINWJ010000060.1"/>
</dbReference>
<dbReference type="SMART" id="SM00382">
    <property type="entry name" value="AAA"/>
    <property type="match status" value="1"/>
</dbReference>
<dbReference type="Gene3D" id="3.40.50.300">
    <property type="entry name" value="P-loop containing nucleotide triphosphate hydrolases"/>
    <property type="match status" value="1"/>
</dbReference>
<reference evidence="3" key="1">
    <citation type="submission" date="2016-10" db="EMBL/GenBank/DDBJ databases">
        <authorList>
            <person name="Varghese N."/>
            <person name="Submissions S."/>
        </authorList>
    </citation>
    <scope>NUCLEOTIDE SEQUENCE [LARGE SCALE GENOMIC DNA]</scope>
    <source>
        <strain evidence="3">NLAE-zl-G277</strain>
    </source>
</reference>
<dbReference type="InterPro" id="IPR027417">
    <property type="entry name" value="P-loop_NTPase"/>
</dbReference>
<dbReference type="CDD" id="cd00009">
    <property type="entry name" value="AAA"/>
    <property type="match status" value="1"/>
</dbReference>
<proteinExistence type="predicted"/>
<dbReference type="InterPro" id="IPR011704">
    <property type="entry name" value="ATPase_dyneun-rel_AAA"/>
</dbReference>
<sequence>MNKSQENGTSGTGAWIFQGNPAWYDIIRAVTEQGRLVWGVKQCSRQIAPGDRVYLWASGPKGGVIARGVTLDTPSQRPLFSDQYTLDTSRNQTGPGVEIQITDRCVDRPFSRSMMLADRRLSGSSILTFPNATNYKLTLEQAGLLDSYFEGVYHNTAPVEEEQKAEALEAALPRLRCWLYAPGDNACMWDEFYTQGIMGMGWDAIGDYRRYGSKSAVREALRREIDPSKSYRNDGHAVWQFTYDMQPGDVVFVKKGLHKIVGRGVVESDYYWAGDRSEYHSCRKIRWTHRGEWDYPSGSGPRKTLTEITSYTELVRLLDGLFGENEDGGELRDIRAFPEYSREDFLTEVFLDENKYDALADLIRIKKNVILQGPPGVGKTFAARRLAYSLMNEINPERVMLVQFHQSYSYEDFMLGYRPDGTGFSLAQGPFYRFCKDAEEDSDDMPYFFIIDEINRGNLSKIFGELLMLIEGDKRGQFLRPLYSDELFSVPKNVYIIGTMNTADRSLAIIDYALRRRFAFYEMNPALDFPGFREKLEASGSEKLIRLVESVKELNRDICGDDTLGKGFCIGHSYFCPQGPADDRWVESIVKYELIPLLEEYWFDTPSKVRQWSERLKGAVHD</sequence>
<organism evidence="2 3">
    <name type="scientific">Enterocloster lavalensis</name>
    <dbReference type="NCBI Taxonomy" id="460384"/>
    <lineage>
        <taxon>Bacteria</taxon>
        <taxon>Bacillati</taxon>
        <taxon>Bacillota</taxon>
        <taxon>Clostridia</taxon>
        <taxon>Lachnospirales</taxon>
        <taxon>Lachnospiraceae</taxon>
        <taxon>Enterocloster</taxon>
    </lineage>
</organism>
<dbReference type="EMBL" id="FOIM01000017">
    <property type="protein sequence ID" value="SET86405.1"/>
    <property type="molecule type" value="Genomic_DNA"/>
</dbReference>
<dbReference type="InterPro" id="IPR015947">
    <property type="entry name" value="PUA-like_sf"/>
</dbReference>
<dbReference type="PANTHER" id="PTHR37291:SF1">
    <property type="entry name" value="TYPE IV METHYL-DIRECTED RESTRICTION ENZYME ECOKMCRB SUBUNIT"/>
    <property type="match status" value="1"/>
</dbReference>
<accession>A0A1I0HQV9</accession>